<evidence type="ECO:0000313" key="1">
    <source>
        <dbReference type="EMBL" id="JAD28583.1"/>
    </source>
</evidence>
<organism evidence="1">
    <name type="scientific">Arundo donax</name>
    <name type="common">Giant reed</name>
    <name type="synonym">Donax arundinaceus</name>
    <dbReference type="NCBI Taxonomy" id="35708"/>
    <lineage>
        <taxon>Eukaryota</taxon>
        <taxon>Viridiplantae</taxon>
        <taxon>Streptophyta</taxon>
        <taxon>Embryophyta</taxon>
        <taxon>Tracheophyta</taxon>
        <taxon>Spermatophyta</taxon>
        <taxon>Magnoliopsida</taxon>
        <taxon>Liliopsida</taxon>
        <taxon>Poales</taxon>
        <taxon>Poaceae</taxon>
        <taxon>PACMAD clade</taxon>
        <taxon>Arundinoideae</taxon>
        <taxon>Arundineae</taxon>
        <taxon>Arundo</taxon>
    </lineage>
</organism>
<sequence length="55" mass="6449">MLCHRIISGLVLSVKMATEILDYLSHKKIAILMLVKLFRFNGRCKEATFYSWNNM</sequence>
<dbReference type="EMBL" id="GBRH01269312">
    <property type="protein sequence ID" value="JAD28583.1"/>
    <property type="molecule type" value="Transcribed_RNA"/>
</dbReference>
<name>A0A0A8YS06_ARUDO</name>
<reference evidence="1" key="1">
    <citation type="submission" date="2014-09" db="EMBL/GenBank/DDBJ databases">
        <authorList>
            <person name="Magalhaes I.L.F."/>
            <person name="Oliveira U."/>
            <person name="Santos F.R."/>
            <person name="Vidigal T.H.D.A."/>
            <person name="Brescovit A.D."/>
            <person name="Santos A.J."/>
        </authorList>
    </citation>
    <scope>NUCLEOTIDE SEQUENCE</scope>
    <source>
        <tissue evidence="1">Shoot tissue taken approximately 20 cm above the soil surface</tissue>
    </source>
</reference>
<proteinExistence type="predicted"/>
<protein>
    <submittedName>
        <fullName evidence="1">Uncharacterized protein</fullName>
    </submittedName>
</protein>
<accession>A0A0A8YS06</accession>
<reference evidence="1" key="2">
    <citation type="journal article" date="2015" name="Data Brief">
        <title>Shoot transcriptome of the giant reed, Arundo donax.</title>
        <authorList>
            <person name="Barrero R.A."/>
            <person name="Guerrero F.D."/>
            <person name="Moolhuijzen P."/>
            <person name="Goolsby J.A."/>
            <person name="Tidwell J."/>
            <person name="Bellgard S.E."/>
            <person name="Bellgard M.I."/>
        </authorList>
    </citation>
    <scope>NUCLEOTIDE SEQUENCE</scope>
    <source>
        <tissue evidence="1">Shoot tissue taken approximately 20 cm above the soil surface</tissue>
    </source>
</reference>
<dbReference type="AlphaFoldDB" id="A0A0A8YS06"/>